<dbReference type="InterPro" id="IPR002877">
    <property type="entry name" value="RNA_MeTrfase_FtsJ_dom"/>
</dbReference>
<accession>A0A2Z6P3N1</accession>
<feature type="domain" description="Ribosomal RNA methyltransferase FtsJ" evidence="1">
    <location>
        <begin position="51"/>
        <end position="82"/>
    </location>
</feature>
<organism evidence="2 3">
    <name type="scientific">Trifolium subterraneum</name>
    <name type="common">Subterranean clover</name>
    <dbReference type="NCBI Taxonomy" id="3900"/>
    <lineage>
        <taxon>Eukaryota</taxon>
        <taxon>Viridiplantae</taxon>
        <taxon>Streptophyta</taxon>
        <taxon>Embryophyta</taxon>
        <taxon>Tracheophyta</taxon>
        <taxon>Spermatophyta</taxon>
        <taxon>Magnoliopsida</taxon>
        <taxon>eudicotyledons</taxon>
        <taxon>Gunneridae</taxon>
        <taxon>Pentapetalae</taxon>
        <taxon>rosids</taxon>
        <taxon>fabids</taxon>
        <taxon>Fabales</taxon>
        <taxon>Fabaceae</taxon>
        <taxon>Papilionoideae</taxon>
        <taxon>50 kb inversion clade</taxon>
        <taxon>NPAAA clade</taxon>
        <taxon>Hologalegina</taxon>
        <taxon>IRL clade</taxon>
        <taxon>Trifolieae</taxon>
        <taxon>Trifolium</taxon>
    </lineage>
</organism>
<dbReference type="Proteomes" id="UP000242715">
    <property type="component" value="Unassembled WGS sequence"/>
</dbReference>
<dbReference type="GO" id="GO:0032259">
    <property type="term" value="P:methylation"/>
    <property type="evidence" value="ECO:0007669"/>
    <property type="project" value="InterPro"/>
</dbReference>
<gene>
    <name evidence="2" type="ORF">TSUD_387280</name>
</gene>
<evidence type="ECO:0000313" key="2">
    <source>
        <dbReference type="EMBL" id="GAU42835.1"/>
    </source>
</evidence>
<protein>
    <recommendedName>
        <fullName evidence="1">Ribosomal RNA methyltransferase FtsJ domain-containing protein</fullName>
    </recommendedName>
</protein>
<evidence type="ECO:0000313" key="3">
    <source>
        <dbReference type="Proteomes" id="UP000242715"/>
    </source>
</evidence>
<dbReference type="InterPro" id="IPR029063">
    <property type="entry name" value="SAM-dependent_MTases_sf"/>
</dbReference>
<sequence length="91" mass="10496">MTNTEKLFVLFKKFEVGQVRDKLWAKLQGIRGIYITGKRKKKVGVLEVPLQIDEEFNIFEGVKRVVDLCAAPGSWSQVLVMKLSLLWHMDC</sequence>
<keyword evidence="3" id="KW-1185">Reference proteome</keyword>
<dbReference type="Gene3D" id="3.40.50.150">
    <property type="entry name" value="Vaccinia Virus protein VP39"/>
    <property type="match status" value="1"/>
</dbReference>
<reference evidence="3" key="1">
    <citation type="journal article" date="2017" name="Front. Plant Sci.">
        <title>Climate Clever Clovers: New Paradigm to Reduce the Environmental Footprint of Ruminants by Breeding Low Methanogenic Forages Utilizing Haplotype Variation.</title>
        <authorList>
            <person name="Kaur P."/>
            <person name="Appels R."/>
            <person name="Bayer P.E."/>
            <person name="Keeble-Gagnere G."/>
            <person name="Wang J."/>
            <person name="Hirakawa H."/>
            <person name="Shirasawa K."/>
            <person name="Vercoe P."/>
            <person name="Stefanova K."/>
            <person name="Durmic Z."/>
            <person name="Nichols P."/>
            <person name="Revell C."/>
            <person name="Isobe S.N."/>
            <person name="Edwards D."/>
            <person name="Erskine W."/>
        </authorList>
    </citation>
    <scope>NUCLEOTIDE SEQUENCE [LARGE SCALE GENOMIC DNA]</scope>
    <source>
        <strain evidence="3">cv. Daliak</strain>
    </source>
</reference>
<dbReference type="AlphaFoldDB" id="A0A2Z6P3N1"/>
<proteinExistence type="predicted"/>
<evidence type="ECO:0000259" key="1">
    <source>
        <dbReference type="Pfam" id="PF01728"/>
    </source>
</evidence>
<dbReference type="GO" id="GO:0008168">
    <property type="term" value="F:methyltransferase activity"/>
    <property type="evidence" value="ECO:0007669"/>
    <property type="project" value="InterPro"/>
</dbReference>
<dbReference type="OrthoDB" id="289250at2759"/>
<dbReference type="Pfam" id="PF01728">
    <property type="entry name" value="FtsJ"/>
    <property type="match status" value="1"/>
</dbReference>
<dbReference type="SUPFAM" id="SSF53335">
    <property type="entry name" value="S-adenosyl-L-methionine-dependent methyltransferases"/>
    <property type="match status" value="1"/>
</dbReference>
<name>A0A2Z6P3N1_TRISU</name>
<dbReference type="EMBL" id="DF973943">
    <property type="protein sequence ID" value="GAU42835.1"/>
    <property type="molecule type" value="Genomic_DNA"/>
</dbReference>